<gene>
    <name evidence="2" type="ORF">DFR41_11756</name>
</gene>
<evidence type="ECO:0000259" key="1">
    <source>
        <dbReference type="Pfam" id="PF20995"/>
    </source>
</evidence>
<comment type="caution">
    <text evidence="2">The sequence shown here is derived from an EMBL/GenBank/DDBJ whole genome shotgun (WGS) entry which is preliminary data.</text>
</comment>
<evidence type="ECO:0000313" key="2">
    <source>
        <dbReference type="EMBL" id="RDI17330.1"/>
    </source>
</evidence>
<dbReference type="AlphaFoldDB" id="A0A370F5N9"/>
<feature type="domain" description="Type VI lipase adapter protein Tla3 C-terminal" evidence="1">
    <location>
        <begin position="316"/>
        <end position="427"/>
    </location>
</feature>
<name>A0A370F5N9_9BURK</name>
<sequence length="446" mass="48708">MSARFRYEPAAPSAFGLLHIAGVGLRVDHVPAGALWGRVQRQGPPDEEAPEPPQTLDRCNHEAGLFRSAALRAALTHRTAYDQRGRFVENYPLPMLLSLPTMFGKPEAERIAWRRAYRAEVQWQLNDGPAAMAFHRLNPGAVNTEQGGAVSFQALAQAFDTQGDLNSMLLWAEDGYAARARQGGWEPPAGQPAETLEDILSRPKRPGQLRDVFSAVLFKRPEAAEWLREWSLHVIDKSDAQNFSNGVAARGPHGYGGLNRTVWEPPAYFDAPQSGFRPTPNVPEPWSRPQYEQYSQMPTLALMVPPDIAYFKEGMSTEQRAAALEAALVKVLQTPALRQRGPRRLFYSATADGDGAALLARGLARAAPQAGLLQPGAAFRLEQCLGGDLGAGTMGAALGLATIAVWETREPALVVNLRDSGGAVVCGLLPVNEDYRKRIHPRPYVI</sequence>
<accession>A0A370F5N9</accession>
<dbReference type="Pfam" id="PF20995">
    <property type="entry name" value="Tla3_C"/>
    <property type="match status" value="1"/>
</dbReference>
<keyword evidence="3" id="KW-1185">Reference proteome</keyword>
<reference evidence="2 3" key="1">
    <citation type="submission" date="2018-07" db="EMBL/GenBank/DDBJ databases">
        <title>Genomic Encyclopedia of Type Strains, Phase IV (KMG-IV): sequencing the most valuable type-strain genomes for metagenomic binning, comparative biology and taxonomic classification.</title>
        <authorList>
            <person name="Goeker M."/>
        </authorList>
    </citation>
    <scope>NUCLEOTIDE SEQUENCE [LARGE SCALE GENOMIC DNA]</scope>
    <source>
        <strain evidence="2 3">DSM 21352</strain>
    </source>
</reference>
<dbReference type="InterPro" id="IPR048303">
    <property type="entry name" value="Tla3_C"/>
</dbReference>
<dbReference type="RefSeq" id="WP_114804883.1">
    <property type="nucleotide sequence ID" value="NZ_QQAV01000017.1"/>
</dbReference>
<dbReference type="Proteomes" id="UP000255265">
    <property type="component" value="Unassembled WGS sequence"/>
</dbReference>
<protein>
    <submittedName>
        <fullName evidence="2">Uncharacterized protein DUF2875</fullName>
    </submittedName>
</protein>
<proteinExistence type="predicted"/>
<dbReference type="OrthoDB" id="8837296at2"/>
<evidence type="ECO:0000313" key="3">
    <source>
        <dbReference type="Proteomes" id="UP000255265"/>
    </source>
</evidence>
<organism evidence="2 3">
    <name type="scientific">Pseudacidovorax intermedius</name>
    <dbReference type="NCBI Taxonomy" id="433924"/>
    <lineage>
        <taxon>Bacteria</taxon>
        <taxon>Pseudomonadati</taxon>
        <taxon>Pseudomonadota</taxon>
        <taxon>Betaproteobacteria</taxon>
        <taxon>Burkholderiales</taxon>
        <taxon>Comamonadaceae</taxon>
        <taxon>Pseudacidovorax</taxon>
    </lineage>
</organism>
<dbReference type="EMBL" id="QQAV01000017">
    <property type="protein sequence ID" value="RDI17330.1"/>
    <property type="molecule type" value="Genomic_DNA"/>
</dbReference>